<dbReference type="GO" id="GO:0016887">
    <property type="term" value="F:ATP hydrolysis activity"/>
    <property type="evidence" value="ECO:0007669"/>
    <property type="project" value="InterPro"/>
</dbReference>
<gene>
    <name evidence="5" type="ORF">UFOPK2169_00672</name>
</gene>
<reference evidence="5" key="1">
    <citation type="submission" date="2020-05" db="EMBL/GenBank/DDBJ databases">
        <authorList>
            <person name="Chiriac C."/>
            <person name="Salcher M."/>
            <person name="Ghai R."/>
            <person name="Kavagutti S V."/>
        </authorList>
    </citation>
    <scope>NUCLEOTIDE SEQUENCE</scope>
</reference>
<dbReference type="SMART" id="SM00382">
    <property type="entry name" value="AAA"/>
    <property type="match status" value="1"/>
</dbReference>
<evidence type="ECO:0000259" key="4">
    <source>
        <dbReference type="PROSITE" id="PS50893"/>
    </source>
</evidence>
<keyword evidence="2" id="KW-0547">Nucleotide-binding</keyword>
<name>A0A6J6KIG1_9ZZZZ</name>
<dbReference type="Gene3D" id="3.40.50.300">
    <property type="entry name" value="P-loop containing nucleotide triphosphate hydrolases"/>
    <property type="match status" value="1"/>
</dbReference>
<evidence type="ECO:0000256" key="3">
    <source>
        <dbReference type="ARBA" id="ARBA00022840"/>
    </source>
</evidence>
<dbReference type="GO" id="GO:0005524">
    <property type="term" value="F:ATP binding"/>
    <property type="evidence" value="ECO:0007669"/>
    <property type="project" value="UniProtKB-KW"/>
</dbReference>
<dbReference type="PANTHER" id="PTHR42788:SF13">
    <property type="entry name" value="ALIPHATIC SULFONATES IMPORT ATP-BINDING PROTEIN SSUB"/>
    <property type="match status" value="1"/>
</dbReference>
<dbReference type="InterPro" id="IPR017871">
    <property type="entry name" value="ABC_transporter-like_CS"/>
</dbReference>
<evidence type="ECO:0000313" key="5">
    <source>
        <dbReference type="EMBL" id="CAB4649610.1"/>
    </source>
</evidence>
<organism evidence="5">
    <name type="scientific">freshwater metagenome</name>
    <dbReference type="NCBI Taxonomy" id="449393"/>
    <lineage>
        <taxon>unclassified sequences</taxon>
        <taxon>metagenomes</taxon>
        <taxon>ecological metagenomes</taxon>
    </lineage>
</organism>
<dbReference type="Pfam" id="PF00005">
    <property type="entry name" value="ABC_tran"/>
    <property type="match status" value="1"/>
</dbReference>
<accession>A0A6J6KIG1</accession>
<dbReference type="InterPro" id="IPR050166">
    <property type="entry name" value="ABC_transporter_ATP-bind"/>
</dbReference>
<dbReference type="PROSITE" id="PS50893">
    <property type="entry name" value="ABC_TRANSPORTER_2"/>
    <property type="match status" value="1"/>
</dbReference>
<protein>
    <submittedName>
        <fullName evidence="5">Unannotated protein</fullName>
    </submittedName>
</protein>
<proteinExistence type="predicted"/>
<dbReference type="PANTHER" id="PTHR42788">
    <property type="entry name" value="TAURINE IMPORT ATP-BINDING PROTEIN-RELATED"/>
    <property type="match status" value="1"/>
</dbReference>
<evidence type="ECO:0000256" key="2">
    <source>
        <dbReference type="ARBA" id="ARBA00022741"/>
    </source>
</evidence>
<feature type="domain" description="ABC transporter" evidence="4">
    <location>
        <begin position="6"/>
        <end position="238"/>
    </location>
</feature>
<keyword evidence="3" id="KW-0067">ATP-binding</keyword>
<dbReference type="InterPro" id="IPR003439">
    <property type="entry name" value="ABC_transporter-like_ATP-bd"/>
</dbReference>
<dbReference type="SUPFAM" id="SSF52540">
    <property type="entry name" value="P-loop containing nucleoside triphosphate hydrolases"/>
    <property type="match status" value="1"/>
</dbReference>
<dbReference type="PROSITE" id="PS00211">
    <property type="entry name" value="ABC_TRANSPORTER_1"/>
    <property type="match status" value="1"/>
</dbReference>
<evidence type="ECO:0000256" key="1">
    <source>
        <dbReference type="ARBA" id="ARBA00022448"/>
    </source>
</evidence>
<dbReference type="InterPro" id="IPR027417">
    <property type="entry name" value="P-loop_NTPase"/>
</dbReference>
<keyword evidence="1" id="KW-0813">Transport</keyword>
<dbReference type="InterPro" id="IPR003593">
    <property type="entry name" value="AAA+_ATPase"/>
</dbReference>
<dbReference type="AlphaFoldDB" id="A0A6J6KIG1"/>
<sequence>MGTPAIQVNNLSVALGNPAVQVLREISLSIHQGEILALVGKSGTGKSTLINAIGGLIPYTHGEIQRAQGAHGELRTATVFQSPRLFPWLTALDNVALSLSYRSHPAYTKKKSARRAIAREVLASLDIEEYALRKPHELSGGQQQRVGIARAVTSRPDVLLLDEPFSALDVATRSSLQEWLVEHRADLAPTVVLVTHDLSEALYVADRIALLTDDSGDLPVWSSDVRHRDHIPQSAVREEIERCFFDVASTLTA</sequence>
<dbReference type="EMBL" id="CAEZWE010000021">
    <property type="protein sequence ID" value="CAB4649610.1"/>
    <property type="molecule type" value="Genomic_DNA"/>
</dbReference>